<dbReference type="EMBL" id="CVRY01000003">
    <property type="protein sequence ID" value="CRL61693.1"/>
    <property type="molecule type" value="Genomic_DNA"/>
</dbReference>
<reference evidence="2 4" key="3">
    <citation type="submission" date="2020-12" db="EMBL/GenBank/DDBJ databases">
        <title>Enhanced detection system for hospital associated transmission using whole genome sequencing surveillance.</title>
        <authorList>
            <person name="Harrison L.H."/>
            <person name="Van Tyne D."/>
            <person name="Marsh J.W."/>
            <person name="Griffith M.P."/>
            <person name="Snyder D.J."/>
            <person name="Cooper V.S."/>
            <person name="Mustapha M."/>
        </authorList>
    </citation>
    <scope>NUCLEOTIDE SEQUENCE [LARGE SCALE GENOMIC DNA]</scope>
    <source>
        <strain evidence="2 4">PR00195</strain>
    </source>
</reference>
<dbReference type="RefSeq" id="WP_004245057.1">
    <property type="nucleotide sequence ID" value="NZ_CAXOKJ010000002.1"/>
</dbReference>
<name>A0A094T8N6_9GAMM</name>
<dbReference type="STRING" id="585.DR95_1774"/>
<dbReference type="AlphaFoldDB" id="A0A094T8N6"/>
<protein>
    <submittedName>
        <fullName evidence="2">YbdD/YjiX family protein</fullName>
    </submittedName>
</protein>
<dbReference type="eggNOG" id="COG2879">
    <property type="taxonomic scope" value="Bacteria"/>
</dbReference>
<accession>A0A379EJ92</accession>
<dbReference type="HOGENOM" id="CLU_171734_1_1_6"/>
<evidence type="ECO:0000313" key="1">
    <source>
        <dbReference type="EMBL" id="CRL61693.1"/>
    </source>
</evidence>
<reference evidence="1" key="1">
    <citation type="submission" date="2015-06" db="EMBL/GenBank/DDBJ databases">
        <authorList>
            <person name="Urmite Genomes Urmite Genomes"/>
        </authorList>
    </citation>
    <scope>NUCLEOTIDE SEQUENCE [LARGE SCALE GENOMIC DNA]</scope>
    <source>
        <strain evidence="1">CSUR P1867</strain>
    </source>
</reference>
<dbReference type="PANTHER" id="PTHR38453:SF1">
    <property type="entry name" value="CYTOPLASMIC PROTEIN"/>
    <property type="match status" value="1"/>
</dbReference>
<gene>
    <name evidence="1" type="ORF">BN1804_01598</name>
    <name evidence="2" type="ORF">JFQ69_07910</name>
</gene>
<dbReference type="GeneID" id="83613855"/>
<accession>A0A094T8N6</accession>
<evidence type="ECO:0000313" key="4">
    <source>
        <dbReference type="Proteomes" id="UP000619976"/>
    </source>
</evidence>
<dbReference type="Pfam" id="PF04328">
    <property type="entry name" value="Sel_put"/>
    <property type="match status" value="1"/>
</dbReference>
<dbReference type="PANTHER" id="PTHR38453">
    <property type="entry name" value="CYTOPLASMIC PROTEIN-RELATED"/>
    <property type="match status" value="1"/>
</dbReference>
<proteinExistence type="predicted"/>
<dbReference type="InterPro" id="IPR007423">
    <property type="entry name" value="Sel_put"/>
</dbReference>
<evidence type="ECO:0000313" key="2">
    <source>
        <dbReference type="EMBL" id="MBJ2117581.1"/>
    </source>
</evidence>
<evidence type="ECO:0000313" key="3">
    <source>
        <dbReference type="Proteomes" id="UP000183920"/>
    </source>
</evidence>
<reference evidence="3" key="2">
    <citation type="submission" date="2015-06" db="EMBL/GenBank/DDBJ databases">
        <authorList>
            <person name="Urmite Genomes"/>
        </authorList>
    </citation>
    <scope>NUCLEOTIDE SEQUENCE [LARGE SCALE GENOMIC DNA]</scope>
    <source>
        <strain evidence="3">CSUR P1867</strain>
    </source>
</reference>
<dbReference type="PATRIC" id="fig|585.12.peg.709"/>
<dbReference type="Proteomes" id="UP000619976">
    <property type="component" value="Unassembled WGS sequence"/>
</dbReference>
<organism evidence="1 3">
    <name type="scientific">Proteus penneri</name>
    <dbReference type="NCBI Taxonomy" id="102862"/>
    <lineage>
        <taxon>Bacteria</taxon>
        <taxon>Pseudomonadati</taxon>
        <taxon>Pseudomonadota</taxon>
        <taxon>Gammaproteobacteria</taxon>
        <taxon>Enterobacterales</taxon>
        <taxon>Morganellaceae</taxon>
        <taxon>Proteus</taxon>
    </lineage>
</organism>
<keyword evidence="4" id="KW-1185">Reference proteome</keyword>
<dbReference type="EMBL" id="JAEKCB010000003">
    <property type="protein sequence ID" value="MBJ2117581.1"/>
    <property type="molecule type" value="Genomic_DNA"/>
</dbReference>
<sequence length="68" mass="7722">MFGNLGQAGKYLGQAARMLIGIPDYDNYVQHMKDNHPDKPVMTYNEFFRERQEARYGGGDGKGGFRCC</sequence>
<dbReference type="Proteomes" id="UP000183920">
    <property type="component" value="Unassembled WGS sequence"/>
</dbReference>